<name>A0A6L2J812_TANCI</name>
<protein>
    <recommendedName>
        <fullName evidence="2">Reverse transcriptase domain-containing protein</fullName>
    </recommendedName>
</protein>
<dbReference type="AlphaFoldDB" id="A0A6L2J812"/>
<evidence type="ECO:0000313" key="1">
    <source>
        <dbReference type="EMBL" id="GEU32996.1"/>
    </source>
</evidence>
<sequence length="333" mass="38003">MEAEEISDKYIAPCFVKGLEAYDSEINLGKEENMISNEFAVKLCLDHEVECGHKVVEKQLIVALIGEIYFVKFIINPEEDDVKPGVVLGKSFMRLIKGIADFGYETITIYPELDPFLDSSGETEKIDNDWDLLLDDLDFGDIPKIKGVKILPFVCKIGKNSRDKRKQLEKYQIIYSDIGPSLSTEKPLTREEAAREALAIDICRRFAILEEERPVIETMEYSVKYKKLLDEICLDKMKLDEEMKKEKEEDAIIKVKGEALIEKEDPGAFVILIRLEAKIKLNALADTGFDINVMPYRVYKELGREELKNVNRGITMLNHSKAEPIGLLKDVLC</sequence>
<gene>
    <name evidence="1" type="ORF">Tci_004974</name>
</gene>
<accession>A0A6L2J812</accession>
<dbReference type="EMBL" id="BKCJ010000416">
    <property type="protein sequence ID" value="GEU32996.1"/>
    <property type="molecule type" value="Genomic_DNA"/>
</dbReference>
<proteinExistence type="predicted"/>
<evidence type="ECO:0008006" key="2">
    <source>
        <dbReference type="Google" id="ProtNLM"/>
    </source>
</evidence>
<reference evidence="1" key="1">
    <citation type="journal article" date="2019" name="Sci. Rep.">
        <title>Draft genome of Tanacetum cinerariifolium, the natural source of mosquito coil.</title>
        <authorList>
            <person name="Yamashiro T."/>
            <person name="Shiraishi A."/>
            <person name="Satake H."/>
            <person name="Nakayama K."/>
        </authorList>
    </citation>
    <scope>NUCLEOTIDE SEQUENCE</scope>
</reference>
<organism evidence="1">
    <name type="scientific">Tanacetum cinerariifolium</name>
    <name type="common">Dalmatian daisy</name>
    <name type="synonym">Chrysanthemum cinerariifolium</name>
    <dbReference type="NCBI Taxonomy" id="118510"/>
    <lineage>
        <taxon>Eukaryota</taxon>
        <taxon>Viridiplantae</taxon>
        <taxon>Streptophyta</taxon>
        <taxon>Embryophyta</taxon>
        <taxon>Tracheophyta</taxon>
        <taxon>Spermatophyta</taxon>
        <taxon>Magnoliopsida</taxon>
        <taxon>eudicotyledons</taxon>
        <taxon>Gunneridae</taxon>
        <taxon>Pentapetalae</taxon>
        <taxon>asterids</taxon>
        <taxon>campanulids</taxon>
        <taxon>Asterales</taxon>
        <taxon>Asteraceae</taxon>
        <taxon>Asteroideae</taxon>
        <taxon>Anthemideae</taxon>
        <taxon>Anthemidinae</taxon>
        <taxon>Tanacetum</taxon>
    </lineage>
</organism>
<comment type="caution">
    <text evidence="1">The sequence shown here is derived from an EMBL/GenBank/DDBJ whole genome shotgun (WGS) entry which is preliminary data.</text>
</comment>